<name>A0A519BH49_ACIG2</name>
<gene>
    <name evidence="1" type="ORF">EVJ46_06195</name>
</gene>
<evidence type="ECO:0000313" key="2">
    <source>
        <dbReference type="Proteomes" id="UP000316562"/>
    </source>
</evidence>
<dbReference type="EMBL" id="SGBC01000002">
    <property type="protein sequence ID" value="RZD16595.1"/>
    <property type="molecule type" value="Genomic_DNA"/>
</dbReference>
<reference evidence="1 2" key="1">
    <citation type="journal article" date="2019" name="ISME J.">
        <title>Insights into ecological role of a new deltaproteobacterial order Candidatus Acidulodesulfobacterales by metagenomics and metatranscriptomics.</title>
        <authorList>
            <person name="Tan S."/>
            <person name="Liu J."/>
            <person name="Fang Y."/>
            <person name="Hedlund B.P."/>
            <person name="Lian Z.H."/>
            <person name="Huang L.Y."/>
            <person name="Li J.T."/>
            <person name="Huang L.N."/>
            <person name="Li W.J."/>
            <person name="Jiang H.C."/>
            <person name="Dong H.L."/>
            <person name="Shu W.S."/>
        </authorList>
    </citation>
    <scope>NUCLEOTIDE SEQUENCE [LARGE SCALE GENOMIC DNA]</scope>
    <source>
        <strain evidence="1">AP2</strain>
    </source>
</reference>
<dbReference type="Proteomes" id="UP000316562">
    <property type="component" value="Unassembled WGS sequence"/>
</dbReference>
<sequence length="88" mass="10663">MKIYIYLNHKIRTLIYQRTKAYKIWLIDSAKTESAKKWFESGSEPFSDTHDVMVNEICSLPSYKKWWGLKEIYPYEKIDYIKTGKIYK</sequence>
<comment type="caution">
    <text evidence="1">The sequence shown here is derived from an EMBL/GenBank/DDBJ whole genome shotgun (WGS) entry which is preliminary data.</text>
</comment>
<evidence type="ECO:0000313" key="1">
    <source>
        <dbReference type="EMBL" id="RZD16595.1"/>
    </source>
</evidence>
<organism evidence="1 2">
    <name type="scientific">Acididesulfobacter guangdongensis</name>
    <dbReference type="NCBI Taxonomy" id="2597225"/>
    <lineage>
        <taxon>Bacteria</taxon>
        <taxon>Deltaproteobacteria</taxon>
        <taxon>Candidatus Acidulodesulfobacterales</taxon>
        <taxon>Candidatus Acididesulfobacter</taxon>
    </lineage>
</organism>
<dbReference type="AlphaFoldDB" id="A0A519BH49"/>
<accession>A0A519BH49</accession>
<protein>
    <submittedName>
        <fullName evidence="1">Uncharacterized protein</fullName>
    </submittedName>
</protein>
<proteinExistence type="predicted"/>